<feature type="compositionally biased region" description="Basic and acidic residues" evidence="7">
    <location>
        <begin position="1001"/>
        <end position="1011"/>
    </location>
</feature>
<feature type="transmembrane region" description="Helical" evidence="8">
    <location>
        <begin position="718"/>
        <end position="738"/>
    </location>
</feature>
<feature type="transmembrane region" description="Helical" evidence="8">
    <location>
        <begin position="239"/>
        <end position="259"/>
    </location>
</feature>
<feature type="transmembrane region" description="Helical" evidence="8">
    <location>
        <begin position="866"/>
        <end position="892"/>
    </location>
</feature>
<dbReference type="Pfam" id="PF13967">
    <property type="entry name" value="RSN1_TM"/>
    <property type="match status" value="1"/>
</dbReference>
<feature type="domain" description="CSC1/OSCA1-like 7TM region" evidence="9">
    <location>
        <begin position="667"/>
        <end position="937"/>
    </location>
</feature>
<feature type="transmembrane region" description="Helical" evidence="8">
    <location>
        <begin position="759"/>
        <end position="780"/>
    </location>
</feature>
<organism evidence="12">
    <name type="scientific">Pseudo-nitzschia australis</name>
    <dbReference type="NCBI Taxonomy" id="44445"/>
    <lineage>
        <taxon>Eukaryota</taxon>
        <taxon>Sar</taxon>
        <taxon>Stramenopiles</taxon>
        <taxon>Ochrophyta</taxon>
        <taxon>Bacillariophyta</taxon>
        <taxon>Bacillariophyceae</taxon>
        <taxon>Bacillariophycidae</taxon>
        <taxon>Bacillariales</taxon>
        <taxon>Bacillariaceae</taxon>
        <taxon>Pseudo-nitzschia</taxon>
    </lineage>
</organism>
<comment type="similarity">
    <text evidence="2">Belongs to the CSC1 (TC 1.A.17) family.</text>
</comment>
<dbReference type="Pfam" id="PF14703">
    <property type="entry name" value="PHM7_cyt"/>
    <property type="match status" value="1"/>
</dbReference>
<evidence type="ECO:0000256" key="6">
    <source>
        <dbReference type="ARBA" id="ARBA00023136"/>
    </source>
</evidence>
<accession>A0A7S4ABB6</accession>
<dbReference type="PANTHER" id="PTHR13018:SF5">
    <property type="entry name" value="RE44586P"/>
    <property type="match status" value="1"/>
</dbReference>
<evidence type="ECO:0008006" key="13">
    <source>
        <dbReference type="Google" id="ProtNLM"/>
    </source>
</evidence>
<protein>
    <recommendedName>
        <fullName evidence="13">CSC1/OSCA1-like 7TM region domain-containing protein</fullName>
    </recommendedName>
</protein>
<dbReference type="Pfam" id="PF02714">
    <property type="entry name" value="RSN1_7TM"/>
    <property type="match status" value="1"/>
</dbReference>
<feature type="transmembrane region" description="Helical" evidence="8">
    <location>
        <begin position="199"/>
        <end position="219"/>
    </location>
</feature>
<dbReference type="InterPro" id="IPR003864">
    <property type="entry name" value="CSC1/OSCA1-like_7TM"/>
</dbReference>
<evidence type="ECO:0000256" key="5">
    <source>
        <dbReference type="ARBA" id="ARBA00022989"/>
    </source>
</evidence>
<sequence length="1089" mass="123831">MVAYYKYFNTDDATDSSNFWGNFSSVYSTQDDFTSSYEAVEDITVDTVLTSIYLNGFLFVVIMLMYEWLRRLLPSVYSSEMKRQFKINGGWKTNEELNDATSEGSSESGFKTDDRNAAQDDDAYLQSNCSSQGSSGISRDSAFDESFMEIPKSGSHSLPEVISLNWVSNVLDVPWDTVRKYAGLDGYFFLRYIRMNLRICSVTCIWAFITLIPIYATGYHNDQQGWYHMSVANLRDKSWRLWIPTIFAYLFSGFVCFVMKQEYRHFLELRMDFLARGTSFINPQHHYSLMVENIPLELRSEKALSDYFESLFPGKVHSTSMVLNLPDLEYVATRCMRVCRRLEKSIAFYHATGKRATHNVGSPRMTILGIDMAPCDGFCFGSAPNLAYVDNRRVTEKPQKGTHVDSISYYTYDLADMTKEMCSLQRRKAEIALEGTNHPEANNWFTKLVVSAYEMADEIMIDSAEDNALRTAYISIGETGVPIPQAELMGEKTIYGTLQGVGGSRSTQSSPYITEQSFDKSGSDTNLLYSVDDATFSSNASIRSKKQEDVLDKARSRRQRKLVTPGERTGILRRWAGRLGLDFVVSGIKFTNRQIDNAVDGVLLGSSMSSTGFVTFLDLTSLTTAASAPLTSKPEALDVCVAPEPKDIIWRNAHISLRSQSRRENHTNIILGVIGLLWIFPLATIQAFARADYIAKIPGMEWILTAGGGSVSQFVNGYLPVAALLALTMILPIIFEFLARNYERRKRLSDVQNSMLGRYFYFQVLNLYVSVTAGTVWKSLADIIDHPTSILSLLGESMPFMVGYFVSLLVTKVLVGLPAVFLRFGALSKMCLRRMLSLPSKLTQRELDEMYSPENVLYGWEFPAQIFVIMIIFTYAVICPMILPFGTLYFGFSLIVYKKQILYVYQPVYESGGAMFPGVLQKTVFSLALGQLTFIGYLFTRKAIFQGLFLFPLPFGTIWIMHYFDRHYANSSTKLSLERAREYDRVSEWLAVNKSPNSSERSSERSGSEKSRHTKTEHRYGIEGRRVQFQKDSYRQPVLTRRPMIPKSYRRGQPDFESEFCTKQIRELRERQSDMNGINQESMDLDEVF</sequence>
<comment type="subcellular location">
    <subcellularLocation>
        <location evidence="1">Membrane</location>
        <topology evidence="1">Multi-pass membrane protein</topology>
    </subcellularLocation>
</comment>
<dbReference type="InterPro" id="IPR027815">
    <property type="entry name" value="CSC1/OSCA1-like_cyt"/>
</dbReference>
<keyword evidence="3" id="KW-0813">Transport</keyword>
<evidence type="ECO:0000256" key="3">
    <source>
        <dbReference type="ARBA" id="ARBA00022448"/>
    </source>
</evidence>
<feature type="transmembrane region" description="Helical" evidence="8">
    <location>
        <begin position="947"/>
        <end position="964"/>
    </location>
</feature>
<dbReference type="EMBL" id="HBIX01003373">
    <property type="protein sequence ID" value="CAE0709865.1"/>
    <property type="molecule type" value="Transcribed_RNA"/>
</dbReference>
<feature type="domain" description="CSC1/OSCA1-like N-terminal transmembrane" evidence="10">
    <location>
        <begin position="157"/>
        <end position="261"/>
    </location>
</feature>
<evidence type="ECO:0000256" key="2">
    <source>
        <dbReference type="ARBA" id="ARBA00007779"/>
    </source>
</evidence>
<dbReference type="GO" id="GO:0005227">
    <property type="term" value="F:calcium-activated cation channel activity"/>
    <property type="evidence" value="ECO:0007669"/>
    <property type="project" value="InterPro"/>
</dbReference>
<keyword evidence="5 8" id="KW-1133">Transmembrane helix</keyword>
<keyword evidence="6 8" id="KW-0472">Membrane</keyword>
<proteinExistence type="inferred from homology"/>
<evidence type="ECO:0000259" key="11">
    <source>
        <dbReference type="Pfam" id="PF14703"/>
    </source>
</evidence>
<evidence type="ECO:0000256" key="4">
    <source>
        <dbReference type="ARBA" id="ARBA00022692"/>
    </source>
</evidence>
<evidence type="ECO:0000256" key="1">
    <source>
        <dbReference type="ARBA" id="ARBA00004141"/>
    </source>
</evidence>
<feature type="transmembrane region" description="Helical" evidence="8">
    <location>
        <begin position="668"/>
        <end position="689"/>
    </location>
</feature>
<evidence type="ECO:0000313" key="12">
    <source>
        <dbReference type="EMBL" id="CAE0709865.1"/>
    </source>
</evidence>
<gene>
    <name evidence="12" type="ORF">PAUS00366_LOCUS2585</name>
</gene>
<feature type="transmembrane region" description="Helical" evidence="8">
    <location>
        <begin position="800"/>
        <end position="826"/>
    </location>
</feature>
<keyword evidence="4 8" id="KW-0812">Transmembrane</keyword>
<dbReference type="AlphaFoldDB" id="A0A7S4ABB6"/>
<name>A0A7S4ABB6_9STRA</name>
<evidence type="ECO:0000256" key="7">
    <source>
        <dbReference type="SAM" id="MobiDB-lite"/>
    </source>
</evidence>
<evidence type="ECO:0000259" key="9">
    <source>
        <dbReference type="Pfam" id="PF02714"/>
    </source>
</evidence>
<dbReference type="PANTHER" id="PTHR13018">
    <property type="entry name" value="PROBABLE MEMBRANE PROTEIN DUF221-RELATED"/>
    <property type="match status" value="1"/>
</dbReference>
<feature type="transmembrane region" description="Helical" evidence="8">
    <location>
        <begin position="919"/>
        <end position="940"/>
    </location>
</feature>
<dbReference type="InterPro" id="IPR045122">
    <property type="entry name" value="Csc1-like"/>
</dbReference>
<reference evidence="12" key="1">
    <citation type="submission" date="2021-01" db="EMBL/GenBank/DDBJ databases">
        <authorList>
            <person name="Corre E."/>
            <person name="Pelletier E."/>
            <person name="Niang G."/>
            <person name="Scheremetjew M."/>
            <person name="Finn R."/>
            <person name="Kale V."/>
            <person name="Holt S."/>
            <person name="Cochrane G."/>
            <person name="Meng A."/>
            <person name="Brown T."/>
            <person name="Cohen L."/>
        </authorList>
    </citation>
    <scope>NUCLEOTIDE SEQUENCE</scope>
    <source>
        <strain evidence="12">10249 10 AB</strain>
    </source>
</reference>
<dbReference type="GO" id="GO:0005886">
    <property type="term" value="C:plasma membrane"/>
    <property type="evidence" value="ECO:0007669"/>
    <property type="project" value="TreeGrafter"/>
</dbReference>
<feature type="transmembrane region" description="Helical" evidence="8">
    <location>
        <begin position="52"/>
        <end position="69"/>
    </location>
</feature>
<feature type="domain" description="CSC1/OSCA1-like cytosolic" evidence="11">
    <location>
        <begin position="286"/>
        <end position="427"/>
    </location>
</feature>
<evidence type="ECO:0000256" key="8">
    <source>
        <dbReference type="SAM" id="Phobius"/>
    </source>
</evidence>
<evidence type="ECO:0000259" key="10">
    <source>
        <dbReference type="Pfam" id="PF13967"/>
    </source>
</evidence>
<dbReference type="InterPro" id="IPR032880">
    <property type="entry name" value="CSC1/OSCA1-like_N"/>
</dbReference>
<feature type="region of interest" description="Disordered" evidence="7">
    <location>
        <begin position="994"/>
        <end position="1018"/>
    </location>
</feature>